<reference evidence="2 3" key="1">
    <citation type="submission" date="2024-01" db="EMBL/GenBank/DDBJ databases">
        <title>A telomere-to-telomere, gap-free genome of sweet tea (Lithocarpus litseifolius).</title>
        <authorList>
            <person name="Zhou J."/>
        </authorList>
    </citation>
    <scope>NUCLEOTIDE SEQUENCE [LARGE SCALE GENOMIC DNA]</scope>
    <source>
        <strain evidence="2">Zhou-2022a</strain>
        <tissue evidence="2">Leaf</tissue>
    </source>
</reference>
<feature type="coiled-coil region" evidence="1">
    <location>
        <begin position="101"/>
        <end position="135"/>
    </location>
</feature>
<accession>A0AAW2CJP1</accession>
<comment type="caution">
    <text evidence="2">The sequence shown here is derived from an EMBL/GenBank/DDBJ whole genome shotgun (WGS) entry which is preliminary data.</text>
</comment>
<organism evidence="2 3">
    <name type="scientific">Lithocarpus litseifolius</name>
    <dbReference type="NCBI Taxonomy" id="425828"/>
    <lineage>
        <taxon>Eukaryota</taxon>
        <taxon>Viridiplantae</taxon>
        <taxon>Streptophyta</taxon>
        <taxon>Embryophyta</taxon>
        <taxon>Tracheophyta</taxon>
        <taxon>Spermatophyta</taxon>
        <taxon>Magnoliopsida</taxon>
        <taxon>eudicotyledons</taxon>
        <taxon>Gunneridae</taxon>
        <taxon>Pentapetalae</taxon>
        <taxon>rosids</taxon>
        <taxon>fabids</taxon>
        <taxon>Fagales</taxon>
        <taxon>Fagaceae</taxon>
        <taxon>Lithocarpus</taxon>
    </lineage>
</organism>
<name>A0AAW2CJP1_9ROSI</name>
<dbReference type="EMBL" id="JAZDWU010000006">
    <property type="protein sequence ID" value="KAK9998256.1"/>
    <property type="molecule type" value="Genomic_DNA"/>
</dbReference>
<dbReference type="AlphaFoldDB" id="A0AAW2CJP1"/>
<keyword evidence="1" id="KW-0175">Coiled coil</keyword>
<evidence type="ECO:0000313" key="2">
    <source>
        <dbReference type="EMBL" id="KAK9998256.1"/>
    </source>
</evidence>
<evidence type="ECO:0000256" key="1">
    <source>
        <dbReference type="SAM" id="Coils"/>
    </source>
</evidence>
<evidence type="ECO:0000313" key="3">
    <source>
        <dbReference type="Proteomes" id="UP001459277"/>
    </source>
</evidence>
<keyword evidence="3" id="KW-1185">Reference proteome</keyword>
<proteinExistence type="predicted"/>
<dbReference type="Proteomes" id="UP001459277">
    <property type="component" value="Unassembled WGS sequence"/>
</dbReference>
<sequence length="189" mass="21612">MSSLEREPSAHLLEDEMEGELDEEIEGEREFVYLNPLACWGLKTVYTIIKDLDLDECSEHEMNTLGDSSLFYLMRAFVRMCALQIRCTTKEAVVKRLTTHLEEESDQLKKNKEGVKTLSQEVKALTEQVKKLEGATCWAEELTKANAILTVKMTSLHESVNRAKADIVEEYKDSQLFFNFLGSQCDEGF</sequence>
<gene>
    <name evidence="2" type="ORF">SO802_017859</name>
</gene>
<protein>
    <submittedName>
        <fullName evidence="2">Uncharacterized protein</fullName>
    </submittedName>
</protein>